<dbReference type="Proteomes" id="UP000826656">
    <property type="component" value="Unassembled WGS sequence"/>
</dbReference>
<evidence type="ECO:0000313" key="3">
    <source>
        <dbReference type="Proteomes" id="UP000826656"/>
    </source>
</evidence>
<feature type="compositionally biased region" description="Polar residues" evidence="1">
    <location>
        <begin position="186"/>
        <end position="200"/>
    </location>
</feature>
<comment type="caution">
    <text evidence="2">The sequence shown here is derived from an EMBL/GenBank/DDBJ whole genome shotgun (WGS) entry which is preliminary data.</text>
</comment>
<sequence>MREAGGFRVRGRAASVEACARRTRHVGSIGRGLRASDVALGHRAKRSRPTSGGIGQGLHASDVACAHRAGDVGQPHIAKPTSGVACPHRPWLQRSAEVGRGLPASPFDRTQRSADVGRPSPLDRTQRSPDVGRPSPLDRTQRSADVGRGQPAWAVACTQRSAMDCPHRPWLARRWSATTFPPHVVRSSQPSTRVSRPGSNPQVVTRRTRPRRGLIQAT</sequence>
<evidence type="ECO:0000256" key="1">
    <source>
        <dbReference type="SAM" id="MobiDB-lite"/>
    </source>
</evidence>
<gene>
    <name evidence="2" type="ORF">KY290_013390</name>
</gene>
<feature type="region of interest" description="Disordered" evidence="1">
    <location>
        <begin position="100"/>
        <end position="151"/>
    </location>
</feature>
<accession>A0ABQ7VNS4</accession>
<feature type="region of interest" description="Disordered" evidence="1">
    <location>
        <begin position="182"/>
        <end position="218"/>
    </location>
</feature>
<reference evidence="2 3" key="1">
    <citation type="journal article" date="2021" name="bioRxiv">
        <title>Chromosome-scale and haplotype-resolved genome assembly of a tetraploid potato cultivar.</title>
        <authorList>
            <person name="Sun H."/>
            <person name="Jiao W.-B."/>
            <person name="Krause K."/>
            <person name="Campoy J.A."/>
            <person name="Goel M."/>
            <person name="Folz-Donahue K."/>
            <person name="Kukat C."/>
            <person name="Huettel B."/>
            <person name="Schneeberger K."/>
        </authorList>
    </citation>
    <scope>NUCLEOTIDE SEQUENCE [LARGE SCALE GENOMIC DNA]</scope>
    <source>
        <strain evidence="2">SolTubOtavaFocal</strain>
        <tissue evidence="2">Leaves</tissue>
    </source>
</reference>
<organism evidence="2 3">
    <name type="scientific">Solanum tuberosum</name>
    <name type="common">Potato</name>
    <dbReference type="NCBI Taxonomy" id="4113"/>
    <lineage>
        <taxon>Eukaryota</taxon>
        <taxon>Viridiplantae</taxon>
        <taxon>Streptophyta</taxon>
        <taxon>Embryophyta</taxon>
        <taxon>Tracheophyta</taxon>
        <taxon>Spermatophyta</taxon>
        <taxon>Magnoliopsida</taxon>
        <taxon>eudicotyledons</taxon>
        <taxon>Gunneridae</taxon>
        <taxon>Pentapetalae</taxon>
        <taxon>asterids</taxon>
        <taxon>lamiids</taxon>
        <taxon>Solanales</taxon>
        <taxon>Solanaceae</taxon>
        <taxon>Solanoideae</taxon>
        <taxon>Solaneae</taxon>
        <taxon>Solanum</taxon>
    </lineage>
</organism>
<dbReference type="EMBL" id="JAIVGD010000011">
    <property type="protein sequence ID" value="KAH0769409.1"/>
    <property type="molecule type" value="Genomic_DNA"/>
</dbReference>
<protein>
    <submittedName>
        <fullName evidence="2">Uncharacterized protein</fullName>
    </submittedName>
</protein>
<name>A0ABQ7VNS4_SOLTU</name>
<keyword evidence="3" id="KW-1185">Reference proteome</keyword>
<evidence type="ECO:0000313" key="2">
    <source>
        <dbReference type="EMBL" id="KAH0769409.1"/>
    </source>
</evidence>
<proteinExistence type="predicted"/>